<name>A0A0S8GDX0_UNCW3</name>
<evidence type="ECO:0000259" key="1">
    <source>
        <dbReference type="Pfam" id="PF01370"/>
    </source>
</evidence>
<accession>A0A0S8GDX0</accession>
<comment type="caution">
    <text evidence="2">The sequence shown here is derived from an EMBL/GenBank/DDBJ whole genome shotgun (WGS) entry which is preliminary data.</text>
</comment>
<evidence type="ECO:0000313" key="3">
    <source>
        <dbReference type="Proteomes" id="UP000051096"/>
    </source>
</evidence>
<dbReference type="Pfam" id="PF01370">
    <property type="entry name" value="Epimerase"/>
    <property type="match status" value="1"/>
</dbReference>
<dbReference type="PANTHER" id="PTHR43245">
    <property type="entry name" value="BIFUNCTIONAL POLYMYXIN RESISTANCE PROTEIN ARNA"/>
    <property type="match status" value="1"/>
</dbReference>
<dbReference type="Proteomes" id="UP000051096">
    <property type="component" value="Unassembled WGS sequence"/>
</dbReference>
<dbReference type="SUPFAM" id="SSF51735">
    <property type="entry name" value="NAD(P)-binding Rossmann-fold domains"/>
    <property type="match status" value="1"/>
</dbReference>
<dbReference type="InterPro" id="IPR036291">
    <property type="entry name" value="NAD(P)-bd_dom_sf"/>
</dbReference>
<dbReference type="InterPro" id="IPR050177">
    <property type="entry name" value="Lipid_A_modif_metabolic_enz"/>
</dbReference>
<organism evidence="2 3">
    <name type="scientific">candidate division WOR_3 bacterium SM23_60</name>
    <dbReference type="NCBI Taxonomy" id="1703780"/>
    <lineage>
        <taxon>Bacteria</taxon>
        <taxon>Bacteria division WOR-3</taxon>
    </lineage>
</organism>
<evidence type="ECO:0000313" key="2">
    <source>
        <dbReference type="EMBL" id="KPK70331.1"/>
    </source>
</evidence>
<gene>
    <name evidence="2" type="ORF">AMJ87_09070</name>
</gene>
<proteinExistence type="predicted"/>
<dbReference type="Gene3D" id="3.40.50.720">
    <property type="entry name" value="NAD(P)-binding Rossmann-like Domain"/>
    <property type="match status" value="1"/>
</dbReference>
<reference evidence="2 3" key="1">
    <citation type="journal article" date="2015" name="Microbiome">
        <title>Genomic resolution of linkages in carbon, nitrogen, and sulfur cycling among widespread estuary sediment bacteria.</title>
        <authorList>
            <person name="Baker B.J."/>
            <person name="Lazar C.S."/>
            <person name="Teske A.P."/>
            <person name="Dick G.J."/>
        </authorList>
    </citation>
    <scope>NUCLEOTIDE SEQUENCE [LARGE SCALE GENOMIC DNA]</scope>
    <source>
        <strain evidence="2">SM23_60</strain>
    </source>
</reference>
<dbReference type="InterPro" id="IPR001509">
    <property type="entry name" value="Epimerase_deHydtase"/>
</dbReference>
<dbReference type="EMBL" id="LJUO01000095">
    <property type="protein sequence ID" value="KPK70331.1"/>
    <property type="molecule type" value="Genomic_DNA"/>
</dbReference>
<dbReference type="AlphaFoldDB" id="A0A0S8GDX0"/>
<feature type="domain" description="NAD-dependent epimerase/dehydratase" evidence="1">
    <location>
        <begin position="3"/>
        <end position="240"/>
    </location>
</feature>
<sequence>MHVLVIGGTHFIGPVVVRRLHAQGHEVTLFHRGRSTAELPDDIKHILGDRNNLADFRDTFKELKPDVVLDMILITEKHAQQVVTTFRDIAQRIIAISSQDVYRAYGILIGKEQGLEPTPLTEESLLRQKLYPYREEKPRAVDDPRKILDDYDKIPIEKTVMGAPDLSGTVLRLPMVYGPGDYQHRLFEYLKRMDDERPAIVLDPELAAWRSSIGYVENVAEAIALAVTSKTAGNRIYNVAEPDCPTIAEWVKEIGNVVGWHGEIVVVEREKLPESLRPDFNAKQHLTVDTTRIRNELGYHEAVSRHEALARTVEWERKNPPARVRPEQFDYEAEDTVLKAIKKH</sequence>
<protein>
    <submittedName>
        <fullName evidence="2">NAD-dependent dehydratase</fullName>
    </submittedName>
</protein>